<dbReference type="InterPro" id="IPR036737">
    <property type="entry name" value="OmpA-like_sf"/>
</dbReference>
<organism evidence="8 9">
    <name type="scientific">Actinocorallia libanotica</name>
    <dbReference type="NCBI Taxonomy" id="46162"/>
    <lineage>
        <taxon>Bacteria</taxon>
        <taxon>Bacillati</taxon>
        <taxon>Actinomycetota</taxon>
        <taxon>Actinomycetes</taxon>
        <taxon>Streptosporangiales</taxon>
        <taxon>Thermomonosporaceae</taxon>
        <taxon>Actinocorallia</taxon>
    </lineage>
</organism>
<dbReference type="PROSITE" id="PS51123">
    <property type="entry name" value="OMPA_2"/>
    <property type="match status" value="1"/>
</dbReference>
<evidence type="ECO:0000256" key="4">
    <source>
        <dbReference type="PROSITE-ProRule" id="PRU00473"/>
    </source>
</evidence>
<keyword evidence="9" id="KW-1185">Reference proteome</keyword>
<dbReference type="PANTHER" id="PTHR30329">
    <property type="entry name" value="STATOR ELEMENT OF FLAGELLAR MOTOR COMPLEX"/>
    <property type="match status" value="1"/>
</dbReference>
<comment type="subcellular location">
    <subcellularLocation>
        <location evidence="1">Cell outer membrane</location>
    </subcellularLocation>
</comment>
<accession>A0ABN1RR23</accession>
<comment type="caution">
    <text evidence="8">The sequence shown here is derived from an EMBL/GenBank/DDBJ whole genome shotgun (WGS) entry which is preliminary data.</text>
</comment>
<sequence>MRRLAAAFLLAAALPGAVAAAEPGADPSIGASPLDLAPVVAEILLAESVIPLEEEERTEAGTTIRISSDVLFEFDSATLTPAAAAHLARLAERLKGSEVEIGGFTDSLGAPAYNRELSQRRANTVKDELARLGATGLTARGYGEARPVAPNEINGKDNPEGRAKNRRVELVFGS</sequence>
<gene>
    <name evidence="8" type="ORF">GCM10009550_55450</name>
</gene>
<dbReference type="Proteomes" id="UP001500665">
    <property type="component" value="Unassembled WGS sequence"/>
</dbReference>
<keyword evidence="3" id="KW-0998">Cell outer membrane</keyword>
<evidence type="ECO:0000256" key="3">
    <source>
        <dbReference type="ARBA" id="ARBA00023237"/>
    </source>
</evidence>
<keyword evidence="6" id="KW-0732">Signal</keyword>
<feature type="chain" id="PRO_5047120170" description="OmpA-like domain-containing protein" evidence="6">
    <location>
        <begin position="21"/>
        <end position="174"/>
    </location>
</feature>
<evidence type="ECO:0000256" key="2">
    <source>
        <dbReference type="ARBA" id="ARBA00023136"/>
    </source>
</evidence>
<feature type="region of interest" description="Disordered" evidence="5">
    <location>
        <begin position="143"/>
        <end position="165"/>
    </location>
</feature>
<dbReference type="InterPro" id="IPR050330">
    <property type="entry name" value="Bact_OuterMem_StrucFunc"/>
</dbReference>
<dbReference type="SUPFAM" id="SSF103088">
    <property type="entry name" value="OmpA-like"/>
    <property type="match status" value="1"/>
</dbReference>
<protein>
    <recommendedName>
        <fullName evidence="7">OmpA-like domain-containing protein</fullName>
    </recommendedName>
</protein>
<dbReference type="Pfam" id="PF00691">
    <property type="entry name" value="OmpA"/>
    <property type="match status" value="1"/>
</dbReference>
<evidence type="ECO:0000256" key="6">
    <source>
        <dbReference type="SAM" id="SignalP"/>
    </source>
</evidence>
<dbReference type="InterPro" id="IPR006664">
    <property type="entry name" value="OMP_bac"/>
</dbReference>
<feature type="signal peptide" evidence="6">
    <location>
        <begin position="1"/>
        <end position="20"/>
    </location>
</feature>
<feature type="domain" description="OmpA-like" evidence="7">
    <location>
        <begin position="59"/>
        <end position="174"/>
    </location>
</feature>
<feature type="compositionally biased region" description="Basic and acidic residues" evidence="5">
    <location>
        <begin position="154"/>
        <end position="165"/>
    </location>
</feature>
<evidence type="ECO:0000313" key="8">
    <source>
        <dbReference type="EMBL" id="GAA0962032.1"/>
    </source>
</evidence>
<dbReference type="PANTHER" id="PTHR30329:SF21">
    <property type="entry name" value="LIPOPROTEIN YIAD-RELATED"/>
    <property type="match status" value="1"/>
</dbReference>
<keyword evidence="2 4" id="KW-0472">Membrane</keyword>
<evidence type="ECO:0000256" key="1">
    <source>
        <dbReference type="ARBA" id="ARBA00004442"/>
    </source>
</evidence>
<evidence type="ECO:0000313" key="9">
    <source>
        <dbReference type="Proteomes" id="UP001500665"/>
    </source>
</evidence>
<dbReference type="EMBL" id="BAAAHH010000027">
    <property type="protein sequence ID" value="GAA0962032.1"/>
    <property type="molecule type" value="Genomic_DNA"/>
</dbReference>
<evidence type="ECO:0000256" key="5">
    <source>
        <dbReference type="SAM" id="MobiDB-lite"/>
    </source>
</evidence>
<dbReference type="PRINTS" id="PR01021">
    <property type="entry name" value="OMPADOMAIN"/>
</dbReference>
<dbReference type="RefSeq" id="WP_344243929.1">
    <property type="nucleotide sequence ID" value="NZ_BAAAHH010000027.1"/>
</dbReference>
<dbReference type="InterPro" id="IPR006665">
    <property type="entry name" value="OmpA-like"/>
</dbReference>
<reference evidence="8 9" key="1">
    <citation type="journal article" date="2019" name="Int. J. Syst. Evol. Microbiol.">
        <title>The Global Catalogue of Microorganisms (GCM) 10K type strain sequencing project: providing services to taxonomists for standard genome sequencing and annotation.</title>
        <authorList>
            <consortium name="The Broad Institute Genomics Platform"/>
            <consortium name="The Broad Institute Genome Sequencing Center for Infectious Disease"/>
            <person name="Wu L."/>
            <person name="Ma J."/>
        </authorList>
    </citation>
    <scope>NUCLEOTIDE SEQUENCE [LARGE SCALE GENOMIC DNA]</scope>
    <source>
        <strain evidence="8 9">JCM 10696</strain>
    </source>
</reference>
<name>A0ABN1RR23_9ACTN</name>
<dbReference type="CDD" id="cd07185">
    <property type="entry name" value="OmpA_C-like"/>
    <property type="match status" value="1"/>
</dbReference>
<proteinExistence type="predicted"/>
<dbReference type="Gene3D" id="3.30.1330.60">
    <property type="entry name" value="OmpA-like domain"/>
    <property type="match status" value="1"/>
</dbReference>
<evidence type="ECO:0000259" key="7">
    <source>
        <dbReference type="PROSITE" id="PS51123"/>
    </source>
</evidence>